<keyword evidence="9" id="KW-0902">Two-component regulatory system</keyword>
<dbReference type="CDD" id="cd00082">
    <property type="entry name" value="HisKA"/>
    <property type="match status" value="1"/>
</dbReference>
<dbReference type="InterPro" id="IPR003661">
    <property type="entry name" value="HisK_dim/P_dom"/>
</dbReference>
<dbReference type="InterPro" id="IPR036890">
    <property type="entry name" value="HATPase_C_sf"/>
</dbReference>
<evidence type="ECO:0000256" key="5">
    <source>
        <dbReference type="ARBA" id="ARBA00022679"/>
    </source>
</evidence>
<dbReference type="InterPro" id="IPR004358">
    <property type="entry name" value="Sig_transdc_His_kin-like_C"/>
</dbReference>
<accession>A0A3M8W506</accession>
<dbReference type="InterPro" id="IPR003594">
    <property type="entry name" value="HATPase_dom"/>
</dbReference>
<organism evidence="13 14">
    <name type="scientific">Streptomyces botrytidirepellens</name>
    <dbReference type="NCBI Taxonomy" id="2486417"/>
    <lineage>
        <taxon>Bacteria</taxon>
        <taxon>Bacillati</taxon>
        <taxon>Actinomycetota</taxon>
        <taxon>Actinomycetes</taxon>
        <taxon>Kitasatosporales</taxon>
        <taxon>Streptomycetaceae</taxon>
        <taxon>Streptomyces</taxon>
    </lineage>
</organism>
<evidence type="ECO:0000313" key="14">
    <source>
        <dbReference type="Proteomes" id="UP000275401"/>
    </source>
</evidence>
<feature type="transmembrane region" description="Helical" evidence="11">
    <location>
        <begin position="28"/>
        <end position="54"/>
    </location>
</feature>
<evidence type="ECO:0000256" key="9">
    <source>
        <dbReference type="ARBA" id="ARBA00023012"/>
    </source>
</evidence>
<dbReference type="PANTHER" id="PTHR42878">
    <property type="entry name" value="TWO-COMPONENT HISTIDINE KINASE"/>
    <property type="match status" value="1"/>
</dbReference>
<protein>
    <recommendedName>
        <fullName evidence="10">Sensor-like histidine kinase SenX3</fullName>
        <ecNumber evidence="3">2.7.13.3</ecNumber>
    </recommendedName>
</protein>
<reference evidence="13 14" key="1">
    <citation type="submission" date="2018-11" db="EMBL/GenBank/DDBJ databases">
        <title>The Potential of Streptomyces as Biocontrol Agents against the Tomato grey mould, Botrytis cinerea (Gray mold) Frontiers in Microbiology.</title>
        <authorList>
            <person name="Li D."/>
        </authorList>
    </citation>
    <scope>NUCLEOTIDE SEQUENCE [LARGE SCALE GENOMIC DNA]</scope>
    <source>
        <strain evidence="13 14">NEAU-LD23</strain>
    </source>
</reference>
<dbReference type="GO" id="GO:0005524">
    <property type="term" value="F:ATP binding"/>
    <property type="evidence" value="ECO:0007669"/>
    <property type="project" value="UniProtKB-KW"/>
</dbReference>
<dbReference type="Gene3D" id="1.10.287.130">
    <property type="match status" value="1"/>
</dbReference>
<dbReference type="AlphaFoldDB" id="A0A3M8W506"/>
<keyword evidence="14" id="KW-1185">Reference proteome</keyword>
<dbReference type="GO" id="GO:0007234">
    <property type="term" value="P:osmosensory signaling via phosphorelay pathway"/>
    <property type="evidence" value="ECO:0007669"/>
    <property type="project" value="TreeGrafter"/>
</dbReference>
<dbReference type="Gene3D" id="3.30.565.10">
    <property type="entry name" value="Histidine kinase-like ATPase, C-terminal domain"/>
    <property type="match status" value="1"/>
</dbReference>
<dbReference type="GO" id="GO:0000156">
    <property type="term" value="F:phosphorelay response regulator activity"/>
    <property type="evidence" value="ECO:0007669"/>
    <property type="project" value="TreeGrafter"/>
</dbReference>
<gene>
    <name evidence="13" type="ORF">EEJ42_17540</name>
</gene>
<dbReference type="Pfam" id="PF00512">
    <property type="entry name" value="HisKA"/>
    <property type="match status" value="1"/>
</dbReference>
<dbReference type="GO" id="GO:0030295">
    <property type="term" value="F:protein kinase activator activity"/>
    <property type="evidence" value="ECO:0007669"/>
    <property type="project" value="TreeGrafter"/>
</dbReference>
<keyword evidence="4" id="KW-0597">Phosphoprotein</keyword>
<dbReference type="SUPFAM" id="SSF47384">
    <property type="entry name" value="Homodimeric domain of signal transducing histidine kinase"/>
    <property type="match status" value="1"/>
</dbReference>
<evidence type="ECO:0000256" key="11">
    <source>
        <dbReference type="SAM" id="Phobius"/>
    </source>
</evidence>
<dbReference type="InterPro" id="IPR050351">
    <property type="entry name" value="BphY/WalK/GraS-like"/>
</dbReference>
<dbReference type="EMBL" id="RIBZ01000230">
    <property type="protein sequence ID" value="RNG24527.1"/>
    <property type="molecule type" value="Genomic_DNA"/>
</dbReference>
<dbReference type="Proteomes" id="UP000275401">
    <property type="component" value="Unassembled WGS sequence"/>
</dbReference>
<keyword evidence="7 13" id="KW-0418">Kinase</keyword>
<keyword evidence="11" id="KW-0472">Membrane</keyword>
<dbReference type="SUPFAM" id="SSF55874">
    <property type="entry name" value="ATPase domain of HSP90 chaperone/DNA topoisomerase II/histidine kinase"/>
    <property type="match status" value="1"/>
</dbReference>
<dbReference type="Pfam" id="PF02518">
    <property type="entry name" value="HATPase_c"/>
    <property type="match status" value="1"/>
</dbReference>
<dbReference type="RefSeq" id="WP_123100859.1">
    <property type="nucleotide sequence ID" value="NZ_RIBZ01000230.1"/>
</dbReference>
<evidence type="ECO:0000259" key="12">
    <source>
        <dbReference type="PROSITE" id="PS50109"/>
    </source>
</evidence>
<evidence type="ECO:0000256" key="3">
    <source>
        <dbReference type="ARBA" id="ARBA00012438"/>
    </source>
</evidence>
<evidence type="ECO:0000256" key="6">
    <source>
        <dbReference type="ARBA" id="ARBA00022741"/>
    </source>
</evidence>
<dbReference type="InterPro" id="IPR005467">
    <property type="entry name" value="His_kinase_dom"/>
</dbReference>
<feature type="domain" description="Histidine kinase" evidence="12">
    <location>
        <begin position="197"/>
        <end position="413"/>
    </location>
</feature>
<proteinExistence type="predicted"/>
<evidence type="ECO:0000256" key="8">
    <source>
        <dbReference type="ARBA" id="ARBA00022840"/>
    </source>
</evidence>
<keyword evidence="8" id="KW-0067">ATP-binding</keyword>
<dbReference type="EC" id="2.7.13.3" evidence="3"/>
<keyword evidence="6" id="KW-0547">Nucleotide-binding</keyword>
<evidence type="ECO:0000256" key="10">
    <source>
        <dbReference type="ARBA" id="ARBA00039401"/>
    </source>
</evidence>
<evidence type="ECO:0000313" key="13">
    <source>
        <dbReference type="EMBL" id="RNG24527.1"/>
    </source>
</evidence>
<dbReference type="PROSITE" id="PS50109">
    <property type="entry name" value="HIS_KIN"/>
    <property type="match status" value="1"/>
</dbReference>
<dbReference type="SMART" id="SM00388">
    <property type="entry name" value="HisKA"/>
    <property type="match status" value="1"/>
</dbReference>
<keyword evidence="11" id="KW-1133">Transmembrane helix</keyword>
<keyword evidence="5" id="KW-0808">Transferase</keyword>
<dbReference type="GO" id="GO:0005886">
    <property type="term" value="C:plasma membrane"/>
    <property type="evidence" value="ECO:0007669"/>
    <property type="project" value="UniProtKB-SubCell"/>
</dbReference>
<dbReference type="PANTHER" id="PTHR42878:SF7">
    <property type="entry name" value="SENSOR HISTIDINE KINASE GLRK"/>
    <property type="match status" value="1"/>
</dbReference>
<dbReference type="SMART" id="SM00387">
    <property type="entry name" value="HATPase_c"/>
    <property type="match status" value="1"/>
</dbReference>
<feature type="transmembrane region" description="Helical" evidence="11">
    <location>
        <begin position="154"/>
        <end position="176"/>
    </location>
</feature>
<dbReference type="GO" id="GO:0000155">
    <property type="term" value="F:phosphorelay sensor kinase activity"/>
    <property type="evidence" value="ECO:0007669"/>
    <property type="project" value="InterPro"/>
</dbReference>
<dbReference type="CDD" id="cd00075">
    <property type="entry name" value="HATPase"/>
    <property type="match status" value="1"/>
</dbReference>
<evidence type="ECO:0000256" key="1">
    <source>
        <dbReference type="ARBA" id="ARBA00000085"/>
    </source>
</evidence>
<comment type="catalytic activity">
    <reaction evidence="1">
        <text>ATP + protein L-histidine = ADP + protein N-phospho-L-histidine.</text>
        <dbReference type="EC" id="2.7.13.3"/>
    </reaction>
</comment>
<evidence type="ECO:0000256" key="7">
    <source>
        <dbReference type="ARBA" id="ARBA00022777"/>
    </source>
</evidence>
<keyword evidence="11" id="KW-0812">Transmembrane</keyword>
<name>A0A3M8W506_9ACTN</name>
<evidence type="ECO:0000256" key="4">
    <source>
        <dbReference type="ARBA" id="ARBA00022553"/>
    </source>
</evidence>
<comment type="subcellular location">
    <subcellularLocation>
        <location evidence="2">Cell membrane</location>
    </subcellularLocation>
</comment>
<dbReference type="PRINTS" id="PR00344">
    <property type="entry name" value="BCTRLSENSOR"/>
</dbReference>
<comment type="caution">
    <text evidence="13">The sequence shown here is derived from an EMBL/GenBank/DDBJ whole genome shotgun (WGS) entry which is preliminary data.</text>
</comment>
<sequence length="452" mass="48259">MISLPVRLPRRTAPSPERRGLASAQWSITLRISLVMSVIMLLVVAIVYSVVLFAQRADAERETQWGIRHNTVDSPPVCMWITVERDGVVRSTRGIPDGLPVKSSLTAVRAGAPPVLERVQRGGEQYTVRTAWRGDAVVQAAYGERFQRADREHLLLAFATAEAIGLLLVAAASGMLARRAMTPLSEALDRQRRFVADASHELRTPLTQLHTRAQLMARRCSGAECPQQLTADLQRLVTGTRQLGDVIDDLLLSARLSQSPGSRDPVDVASLAEEAVAAEDARAQSMGLAVRLRQGQGTHVVMGTAPALRRVIAALVDNAMGHTPPGGEVVVSVDAPRPGVVSLSVRDTGVGFAPEEADRLFERFARGTAGRGRRFGLGLALAREVVESHRGRITAGGRPGHGALFTVELPAARTADVTGDAAGDTTSDAIPRQRSISACLSVVARQPGGPGR</sequence>
<evidence type="ECO:0000256" key="2">
    <source>
        <dbReference type="ARBA" id="ARBA00004236"/>
    </source>
</evidence>
<dbReference type="InterPro" id="IPR036097">
    <property type="entry name" value="HisK_dim/P_sf"/>
</dbReference>